<reference evidence="1" key="1">
    <citation type="journal article" date="2014" name="Front. Microbiol.">
        <title>High frequency of phylogenetically diverse reductive dehalogenase-homologous genes in deep subseafloor sedimentary metagenomes.</title>
        <authorList>
            <person name="Kawai M."/>
            <person name="Futagami T."/>
            <person name="Toyoda A."/>
            <person name="Takaki Y."/>
            <person name="Nishi S."/>
            <person name="Hori S."/>
            <person name="Arai W."/>
            <person name="Tsubouchi T."/>
            <person name="Morono Y."/>
            <person name="Uchiyama I."/>
            <person name="Ito T."/>
            <person name="Fujiyama A."/>
            <person name="Inagaki F."/>
            <person name="Takami H."/>
        </authorList>
    </citation>
    <scope>NUCLEOTIDE SEQUENCE</scope>
    <source>
        <strain evidence="1">Expedition CK06-06</strain>
    </source>
</reference>
<organism evidence="1">
    <name type="scientific">marine sediment metagenome</name>
    <dbReference type="NCBI Taxonomy" id="412755"/>
    <lineage>
        <taxon>unclassified sequences</taxon>
        <taxon>metagenomes</taxon>
        <taxon>ecological metagenomes</taxon>
    </lineage>
</organism>
<proteinExistence type="predicted"/>
<dbReference type="EMBL" id="BART01008104">
    <property type="protein sequence ID" value="GAG68838.1"/>
    <property type="molecule type" value="Genomic_DNA"/>
</dbReference>
<comment type="caution">
    <text evidence="1">The sequence shown here is derived from an EMBL/GenBank/DDBJ whole genome shotgun (WGS) entry which is preliminary data.</text>
</comment>
<dbReference type="AlphaFoldDB" id="X1A7S4"/>
<gene>
    <name evidence="1" type="ORF">S01H4_18305</name>
</gene>
<accession>X1A7S4</accession>
<protein>
    <submittedName>
        <fullName evidence="1">Uncharacterized protein</fullName>
    </submittedName>
</protein>
<evidence type="ECO:0000313" key="1">
    <source>
        <dbReference type="EMBL" id="GAG68838.1"/>
    </source>
</evidence>
<sequence length="42" mass="4708">WKKETGFGILYEIIGFVTALYPLKVANPPRNAIETPTNIFIA</sequence>
<name>X1A7S4_9ZZZZ</name>
<feature type="non-terminal residue" evidence="1">
    <location>
        <position position="1"/>
    </location>
</feature>